<feature type="transmembrane region" description="Helical" evidence="1">
    <location>
        <begin position="89"/>
        <end position="111"/>
    </location>
</feature>
<gene>
    <name evidence="2" type="ORF">Lqui_0125</name>
</gene>
<sequence>MYWPMILFLFILALPGIFITLPRLIAVLLPNNSPTVQKKMSRLVVIQTLIMVLLMTVAGTVLSTKTGLGDPLLSALLSGKEIWRHIQDALLATGILTFVGLVGFLLLYYGLAARVLEPPTLLALKTFRQKIGLDGCILYGGVVDEILARWGLLNVILYFAILFSGQKSDAMVWTSIVISGLFFSISQLPAYLAAGCRATRQFVYIMLLLSLWQALIFGYIFWQYGLLITIFAHMIFYLGWYLYDKN</sequence>
<dbReference type="AlphaFoldDB" id="A0A0W0Y7G8"/>
<dbReference type="STRING" id="45073.Lqui_0125"/>
<proteinExistence type="predicted"/>
<keyword evidence="1" id="KW-0812">Transmembrane</keyword>
<comment type="caution">
    <text evidence="2">The sequence shown here is derived from an EMBL/GenBank/DDBJ whole genome shotgun (WGS) entry which is preliminary data.</text>
</comment>
<dbReference type="EMBL" id="LNYS01000003">
    <property type="protein sequence ID" value="KTD52559.1"/>
    <property type="molecule type" value="Genomic_DNA"/>
</dbReference>
<protein>
    <recommendedName>
        <fullName evidence="4">CAAX amino terminal protease self-immunity</fullName>
    </recommendedName>
</protein>
<feature type="transmembrane region" description="Helical" evidence="1">
    <location>
        <begin position="202"/>
        <end position="220"/>
    </location>
</feature>
<accession>A0A0W0Y7G8</accession>
<feature type="transmembrane region" description="Helical" evidence="1">
    <location>
        <begin position="41"/>
        <end position="62"/>
    </location>
</feature>
<feature type="transmembrane region" description="Helical" evidence="1">
    <location>
        <begin position="146"/>
        <end position="164"/>
    </location>
</feature>
<dbReference type="PATRIC" id="fig|45073.5.peg.133"/>
<keyword evidence="1" id="KW-1133">Transmembrane helix</keyword>
<dbReference type="Proteomes" id="UP000054618">
    <property type="component" value="Unassembled WGS sequence"/>
</dbReference>
<name>A0A0W0Y7G8_9GAMM</name>
<feature type="transmembrane region" description="Helical" evidence="1">
    <location>
        <begin position="170"/>
        <end position="190"/>
    </location>
</feature>
<evidence type="ECO:0000313" key="3">
    <source>
        <dbReference type="Proteomes" id="UP000054618"/>
    </source>
</evidence>
<feature type="transmembrane region" description="Helical" evidence="1">
    <location>
        <begin position="6"/>
        <end position="29"/>
    </location>
</feature>
<evidence type="ECO:0000256" key="1">
    <source>
        <dbReference type="SAM" id="Phobius"/>
    </source>
</evidence>
<organism evidence="2 3">
    <name type="scientific">Legionella quinlivanii</name>
    <dbReference type="NCBI Taxonomy" id="45073"/>
    <lineage>
        <taxon>Bacteria</taxon>
        <taxon>Pseudomonadati</taxon>
        <taxon>Pseudomonadota</taxon>
        <taxon>Gammaproteobacteria</taxon>
        <taxon>Legionellales</taxon>
        <taxon>Legionellaceae</taxon>
        <taxon>Legionella</taxon>
    </lineage>
</organism>
<reference evidence="2 3" key="1">
    <citation type="submission" date="2015-11" db="EMBL/GenBank/DDBJ databases">
        <title>Genomic analysis of 38 Legionella species identifies large and diverse effector repertoires.</title>
        <authorList>
            <person name="Burstein D."/>
            <person name="Amaro F."/>
            <person name="Zusman T."/>
            <person name="Lifshitz Z."/>
            <person name="Cohen O."/>
            <person name="Gilbert J.A."/>
            <person name="Pupko T."/>
            <person name="Shuman H.A."/>
            <person name="Segal G."/>
        </authorList>
    </citation>
    <scope>NUCLEOTIDE SEQUENCE [LARGE SCALE GENOMIC DNA]</scope>
    <source>
        <strain evidence="2 3">CDC#1442-AUS-E</strain>
    </source>
</reference>
<feature type="transmembrane region" description="Helical" evidence="1">
    <location>
        <begin position="226"/>
        <end position="243"/>
    </location>
</feature>
<keyword evidence="1" id="KW-0472">Membrane</keyword>
<evidence type="ECO:0000313" key="2">
    <source>
        <dbReference type="EMBL" id="KTD52559.1"/>
    </source>
</evidence>
<dbReference type="RefSeq" id="WP_058506264.1">
    <property type="nucleotide sequence ID" value="NZ_CAAAIK010000023.1"/>
</dbReference>
<evidence type="ECO:0008006" key="4">
    <source>
        <dbReference type="Google" id="ProtNLM"/>
    </source>
</evidence>
<keyword evidence="3" id="KW-1185">Reference proteome</keyword>
<dbReference type="OrthoDB" id="378663at2"/>